<gene>
    <name evidence="2" type="ORF">BTM25_48620</name>
</gene>
<keyword evidence="3" id="KW-1185">Reference proteome</keyword>
<evidence type="ECO:0000313" key="3">
    <source>
        <dbReference type="Proteomes" id="UP000242367"/>
    </source>
</evidence>
<dbReference type="Proteomes" id="UP000242367">
    <property type="component" value="Unassembled WGS sequence"/>
</dbReference>
<dbReference type="Gene3D" id="1.20.120.520">
    <property type="entry name" value="nmb1532 protein domain like"/>
    <property type="match status" value="1"/>
</dbReference>
<dbReference type="Pfam" id="PF01814">
    <property type="entry name" value="Hemerythrin"/>
    <property type="match status" value="1"/>
</dbReference>
<dbReference type="EMBL" id="MTBP01000004">
    <property type="protein sequence ID" value="POM22658.1"/>
    <property type="molecule type" value="Genomic_DNA"/>
</dbReference>
<accession>A0A2P4UC85</accession>
<dbReference type="AlphaFoldDB" id="A0A2P4UC85"/>
<dbReference type="CDD" id="cd12108">
    <property type="entry name" value="Hr-like"/>
    <property type="match status" value="1"/>
</dbReference>
<organism evidence="2 3">
    <name type="scientific">Actinomadura rubteroloni</name>
    <dbReference type="NCBI Taxonomy" id="1926885"/>
    <lineage>
        <taxon>Bacteria</taxon>
        <taxon>Bacillati</taxon>
        <taxon>Actinomycetota</taxon>
        <taxon>Actinomycetes</taxon>
        <taxon>Streptosporangiales</taxon>
        <taxon>Thermomonosporaceae</taxon>
        <taxon>Actinomadura</taxon>
    </lineage>
</organism>
<feature type="domain" description="Hemerythrin-like" evidence="1">
    <location>
        <begin position="16"/>
        <end position="148"/>
    </location>
</feature>
<evidence type="ECO:0000313" key="2">
    <source>
        <dbReference type="EMBL" id="POM22658.1"/>
    </source>
</evidence>
<dbReference type="RefSeq" id="WP_103565359.1">
    <property type="nucleotide sequence ID" value="NZ_MTBP01000004.1"/>
</dbReference>
<sequence length="171" mass="19145">METPDTQSARLAAFGDQLIEVHDWLRAELARLSEGVDARLDGGPAPEELRAHCLTFCTALERHHTGEDGGAFVALAERHPDLAPVLDKLREDHRLVSDILRRLRELVAGIDPRAADPRQAQRVRGELDGLMAIMESHFAYEERSIVTALNALDVPEWEERPPEFLRTDPAT</sequence>
<name>A0A2P4UC85_9ACTN</name>
<dbReference type="InterPro" id="IPR012312">
    <property type="entry name" value="Hemerythrin-like"/>
</dbReference>
<evidence type="ECO:0000259" key="1">
    <source>
        <dbReference type="Pfam" id="PF01814"/>
    </source>
</evidence>
<comment type="caution">
    <text evidence="2">The sequence shown here is derived from an EMBL/GenBank/DDBJ whole genome shotgun (WGS) entry which is preliminary data.</text>
</comment>
<protein>
    <submittedName>
        <fullName evidence="2">Hemerythrin HHE cation binding domain protein</fullName>
    </submittedName>
</protein>
<reference evidence="2 3" key="1">
    <citation type="journal article" date="2017" name="Chemistry">
        <title>Isolation, Biosynthesis and Chemical Modifications of Rubterolones A-F: Rare Tropolone Alkaloids from Actinomadura sp. 5-2.</title>
        <authorList>
            <person name="Guo H."/>
            <person name="Benndorf R."/>
            <person name="Leichnitz D."/>
            <person name="Klassen J.L."/>
            <person name="Vollmers J."/>
            <person name="Gorls H."/>
            <person name="Steinacker M."/>
            <person name="Weigel C."/>
            <person name="Dahse H.M."/>
            <person name="Kaster A.K."/>
            <person name="de Beer Z.W."/>
            <person name="Poulsen M."/>
            <person name="Beemelmanns C."/>
        </authorList>
    </citation>
    <scope>NUCLEOTIDE SEQUENCE [LARGE SCALE GENOMIC DNA]</scope>
    <source>
        <strain evidence="2 3">5-2</strain>
    </source>
</reference>
<proteinExistence type="predicted"/>